<accession>A0A0F9LMI4</accession>
<sequence>MGMSWSEPIRRALDIVPIVPDCEWFLRDPVFAGLHSFRNAPDGRQYGDTAHTLYPWHINGPAQRRRTTIVLPRHPTGNRYVGGRQYDIHTAIHELGHVVDEMTGFERECVPIGEYASRHRQEAFAEAFTAWLISDYIDRWGYTDLDEDDFAWFEANVR</sequence>
<comment type="caution">
    <text evidence="1">The sequence shown here is derived from an EMBL/GenBank/DDBJ whole genome shotgun (WGS) entry which is preliminary data.</text>
</comment>
<dbReference type="SUPFAM" id="SSF55486">
    <property type="entry name" value="Metalloproteases ('zincins'), catalytic domain"/>
    <property type="match status" value="1"/>
</dbReference>
<organism evidence="1">
    <name type="scientific">marine sediment metagenome</name>
    <dbReference type="NCBI Taxonomy" id="412755"/>
    <lineage>
        <taxon>unclassified sequences</taxon>
        <taxon>metagenomes</taxon>
        <taxon>ecological metagenomes</taxon>
    </lineage>
</organism>
<dbReference type="AlphaFoldDB" id="A0A0F9LMI4"/>
<gene>
    <name evidence="1" type="ORF">LCGC14_1196910</name>
</gene>
<dbReference type="EMBL" id="LAZR01006119">
    <property type="protein sequence ID" value="KKM94578.1"/>
    <property type="molecule type" value="Genomic_DNA"/>
</dbReference>
<proteinExistence type="predicted"/>
<protein>
    <submittedName>
        <fullName evidence="1">Uncharacterized protein</fullName>
    </submittedName>
</protein>
<reference evidence="1" key="1">
    <citation type="journal article" date="2015" name="Nature">
        <title>Complex archaea that bridge the gap between prokaryotes and eukaryotes.</title>
        <authorList>
            <person name="Spang A."/>
            <person name="Saw J.H."/>
            <person name="Jorgensen S.L."/>
            <person name="Zaremba-Niedzwiedzka K."/>
            <person name="Martijn J."/>
            <person name="Lind A.E."/>
            <person name="van Eijk R."/>
            <person name="Schleper C."/>
            <person name="Guy L."/>
            <person name="Ettema T.J."/>
        </authorList>
    </citation>
    <scope>NUCLEOTIDE SEQUENCE</scope>
</reference>
<evidence type="ECO:0000313" key="1">
    <source>
        <dbReference type="EMBL" id="KKM94578.1"/>
    </source>
</evidence>
<name>A0A0F9LMI4_9ZZZZ</name>